<dbReference type="EMBL" id="JAYFSI010000022">
    <property type="protein sequence ID" value="MEA5367376.1"/>
    <property type="molecule type" value="Genomic_DNA"/>
</dbReference>
<dbReference type="PRINTS" id="PR00739">
    <property type="entry name" value="GLHYDRLASE26"/>
</dbReference>
<dbReference type="InterPro" id="IPR000805">
    <property type="entry name" value="Glyco_hydro_26"/>
</dbReference>
<dbReference type="GO" id="GO:0016787">
    <property type="term" value="F:hydrolase activity"/>
    <property type="evidence" value="ECO:0007669"/>
    <property type="project" value="UniProtKB-KW"/>
</dbReference>
<comment type="similarity">
    <text evidence="1 4">Belongs to the glycosyl hydrolase 26 family.</text>
</comment>
<evidence type="ECO:0000256" key="2">
    <source>
        <dbReference type="ARBA" id="ARBA00022801"/>
    </source>
</evidence>
<feature type="chain" id="PRO_5046354716" evidence="5">
    <location>
        <begin position="31"/>
        <end position="330"/>
    </location>
</feature>
<dbReference type="InterPro" id="IPR022790">
    <property type="entry name" value="GH26_dom"/>
</dbReference>
<feature type="active site" description="Proton donor" evidence="4">
    <location>
        <position position="183"/>
    </location>
</feature>
<evidence type="ECO:0000256" key="3">
    <source>
        <dbReference type="ARBA" id="ARBA00023295"/>
    </source>
</evidence>
<accession>A0ABU5RM62</accession>
<feature type="signal peptide" evidence="5">
    <location>
        <begin position="1"/>
        <end position="30"/>
    </location>
</feature>
<proteinExistence type="inferred from homology"/>
<dbReference type="PANTHER" id="PTHR40079">
    <property type="entry name" value="MANNAN ENDO-1,4-BETA-MANNOSIDASE E-RELATED"/>
    <property type="match status" value="1"/>
</dbReference>
<evidence type="ECO:0000256" key="1">
    <source>
        <dbReference type="ARBA" id="ARBA00007754"/>
    </source>
</evidence>
<keyword evidence="3 4" id="KW-0326">Glycosidase</keyword>
<keyword evidence="2 4" id="KW-0378">Hydrolase</keyword>
<dbReference type="InterPro" id="IPR017853">
    <property type="entry name" value="GH"/>
</dbReference>
<feature type="domain" description="GH26" evidence="6">
    <location>
        <begin position="32"/>
        <end position="325"/>
    </location>
</feature>
<organism evidence="7 8">
    <name type="scientific">Amycolatopsis heterodermiae</name>
    <dbReference type="NCBI Taxonomy" id="3110235"/>
    <lineage>
        <taxon>Bacteria</taxon>
        <taxon>Bacillati</taxon>
        <taxon>Actinomycetota</taxon>
        <taxon>Actinomycetes</taxon>
        <taxon>Pseudonocardiales</taxon>
        <taxon>Pseudonocardiaceae</taxon>
        <taxon>Amycolatopsis</taxon>
    </lineage>
</organism>
<dbReference type="Gene3D" id="3.20.20.80">
    <property type="entry name" value="Glycosidases"/>
    <property type="match status" value="1"/>
</dbReference>
<feature type="active site" description="Nucleophile" evidence="4">
    <location>
        <position position="277"/>
    </location>
</feature>
<keyword evidence="8" id="KW-1185">Reference proteome</keyword>
<evidence type="ECO:0000256" key="5">
    <source>
        <dbReference type="SAM" id="SignalP"/>
    </source>
</evidence>
<reference evidence="7 8" key="1">
    <citation type="submission" date="2023-12" db="EMBL/GenBank/DDBJ databases">
        <title>Amycolatopsis sp. V23-08.</title>
        <authorList>
            <person name="Somphong A."/>
        </authorList>
    </citation>
    <scope>NUCLEOTIDE SEQUENCE [LARGE SCALE GENOMIC DNA]</scope>
    <source>
        <strain evidence="7 8">V23-08</strain>
    </source>
</reference>
<evidence type="ECO:0000313" key="8">
    <source>
        <dbReference type="Proteomes" id="UP001304298"/>
    </source>
</evidence>
<dbReference type="RefSeq" id="WP_323337325.1">
    <property type="nucleotide sequence ID" value="NZ_JAYFSI010000022.1"/>
</dbReference>
<keyword evidence="5" id="KW-0732">Signal</keyword>
<comment type="caution">
    <text evidence="7">The sequence shown here is derived from an EMBL/GenBank/DDBJ whole genome shotgun (WGS) entry which is preliminary data.</text>
</comment>
<protein>
    <submittedName>
        <fullName evidence="7">Glycosyl hydrolase</fullName>
    </submittedName>
</protein>
<evidence type="ECO:0000256" key="4">
    <source>
        <dbReference type="PROSITE-ProRule" id="PRU01100"/>
    </source>
</evidence>
<dbReference type="PROSITE" id="PS51764">
    <property type="entry name" value="GH26"/>
    <property type="match status" value="1"/>
</dbReference>
<dbReference type="SUPFAM" id="SSF51445">
    <property type="entry name" value="(Trans)glycosidases"/>
    <property type="match status" value="1"/>
</dbReference>
<name>A0ABU5RM62_9PSEU</name>
<sequence>MSPRSRKTRSILAAAALVATALATPGAAVASPRAGGTLNYLKQISGQYTIAGQHNKEPANQPSLYTAKVHDITGQYPGLWGGDFFFGGSDVANRQAVIDQAKLEWSHGAVVTMTWHMCPPTQGSSCDWSSGVMSKLSDAQWSELMTNGSNLNNRYKARLDEIVPYLQQLQNAGVQLLFRPLHELNDSWAWWGGRPGLGGSAGLYRITHDYLVGKGLTSIVWDWAVKDVNMGSIASYYPGDAYVDVAALDVWMKANSSSSDYQAMLNVSHGKPIALGETGTIPSPELLASQPKWTYFMEWSEYLQGSNSNAAIQRTYFDGRVLVLGEMQRG</sequence>
<dbReference type="Pfam" id="PF02156">
    <property type="entry name" value="Glyco_hydro_26"/>
    <property type="match status" value="1"/>
</dbReference>
<dbReference type="PANTHER" id="PTHR40079:SF4">
    <property type="entry name" value="GH26 DOMAIN-CONTAINING PROTEIN-RELATED"/>
    <property type="match status" value="1"/>
</dbReference>
<gene>
    <name evidence="7" type="ORF">VA596_48150</name>
</gene>
<evidence type="ECO:0000259" key="6">
    <source>
        <dbReference type="PROSITE" id="PS51764"/>
    </source>
</evidence>
<evidence type="ECO:0000313" key="7">
    <source>
        <dbReference type="EMBL" id="MEA5367376.1"/>
    </source>
</evidence>
<dbReference type="Proteomes" id="UP001304298">
    <property type="component" value="Unassembled WGS sequence"/>
</dbReference>